<dbReference type="RefSeq" id="WP_394821449.1">
    <property type="nucleotide sequence ID" value="NZ_CP089984.1"/>
</dbReference>
<gene>
    <name evidence="1" type="ORF">LZC94_28720</name>
</gene>
<evidence type="ECO:0000313" key="1">
    <source>
        <dbReference type="EMBL" id="WXB11831.1"/>
    </source>
</evidence>
<dbReference type="Proteomes" id="UP001370348">
    <property type="component" value="Chromosome"/>
</dbReference>
<dbReference type="EMBL" id="CP089984">
    <property type="protein sequence ID" value="WXB11831.1"/>
    <property type="molecule type" value="Genomic_DNA"/>
</dbReference>
<accession>A0ABZ2LRP4</accession>
<evidence type="ECO:0008006" key="3">
    <source>
        <dbReference type="Google" id="ProtNLM"/>
    </source>
</evidence>
<evidence type="ECO:0000313" key="2">
    <source>
        <dbReference type="Proteomes" id="UP001370348"/>
    </source>
</evidence>
<reference evidence="1 2" key="1">
    <citation type="submission" date="2021-12" db="EMBL/GenBank/DDBJ databases">
        <title>Discovery of the Pendulisporaceae a myxobacterial family with distinct sporulation behavior and unique specialized metabolism.</title>
        <authorList>
            <person name="Garcia R."/>
            <person name="Popoff A."/>
            <person name="Bader C.D."/>
            <person name="Loehr J."/>
            <person name="Walesch S."/>
            <person name="Walt C."/>
            <person name="Boldt J."/>
            <person name="Bunk B."/>
            <person name="Haeckl F.J.F.P.J."/>
            <person name="Gunesch A.P."/>
            <person name="Birkelbach J."/>
            <person name="Nuebel U."/>
            <person name="Pietschmann T."/>
            <person name="Bach T."/>
            <person name="Mueller R."/>
        </authorList>
    </citation>
    <scope>NUCLEOTIDE SEQUENCE [LARGE SCALE GENOMIC DNA]</scope>
    <source>
        <strain evidence="1 2">MSr11954</strain>
    </source>
</reference>
<organism evidence="1 2">
    <name type="scientific">Pendulispora albinea</name>
    <dbReference type="NCBI Taxonomy" id="2741071"/>
    <lineage>
        <taxon>Bacteria</taxon>
        <taxon>Pseudomonadati</taxon>
        <taxon>Myxococcota</taxon>
        <taxon>Myxococcia</taxon>
        <taxon>Myxococcales</taxon>
        <taxon>Sorangiineae</taxon>
        <taxon>Pendulisporaceae</taxon>
        <taxon>Pendulispora</taxon>
    </lineage>
</organism>
<name>A0ABZ2LRP4_9BACT</name>
<keyword evidence="2" id="KW-1185">Reference proteome</keyword>
<protein>
    <recommendedName>
        <fullName evidence="3">Secreted protein</fullName>
    </recommendedName>
</protein>
<proteinExistence type="predicted"/>
<sequence length="96" mass="10920">MKPFLALVKLLAILKINLPYLNSMLAYRDPSRRRKLGSMIRHGPMRAPRIAFTGLSGIALMSNRNRSRYLNRRTKFAFAMNPHLDQSAPSRHGATV</sequence>